<keyword evidence="2" id="KW-1185">Reference proteome</keyword>
<gene>
    <name evidence="1" type="ORF">GCM10009613_48140</name>
</gene>
<protein>
    <recommendedName>
        <fullName evidence="3">Transcriptional regulator, AbiEi antitoxin, Type IV TA system</fullName>
    </recommendedName>
</protein>
<evidence type="ECO:0000313" key="2">
    <source>
        <dbReference type="Proteomes" id="UP001501414"/>
    </source>
</evidence>
<evidence type="ECO:0000313" key="1">
    <source>
        <dbReference type="EMBL" id="GAA1396633.1"/>
    </source>
</evidence>
<evidence type="ECO:0008006" key="3">
    <source>
        <dbReference type="Google" id="ProtNLM"/>
    </source>
</evidence>
<name>A0ABN1Y570_9PSEU</name>
<organism evidence="1 2">
    <name type="scientific">Pseudonocardia kongjuensis</name>
    <dbReference type="NCBI Taxonomy" id="102227"/>
    <lineage>
        <taxon>Bacteria</taxon>
        <taxon>Bacillati</taxon>
        <taxon>Actinomycetota</taxon>
        <taxon>Actinomycetes</taxon>
        <taxon>Pseudonocardiales</taxon>
        <taxon>Pseudonocardiaceae</taxon>
        <taxon>Pseudonocardia</taxon>
    </lineage>
</organism>
<dbReference type="Proteomes" id="UP001501414">
    <property type="component" value="Unassembled WGS sequence"/>
</dbReference>
<reference evidence="1 2" key="1">
    <citation type="journal article" date="2019" name="Int. J. Syst. Evol. Microbiol.">
        <title>The Global Catalogue of Microorganisms (GCM) 10K type strain sequencing project: providing services to taxonomists for standard genome sequencing and annotation.</title>
        <authorList>
            <consortium name="The Broad Institute Genomics Platform"/>
            <consortium name="The Broad Institute Genome Sequencing Center for Infectious Disease"/>
            <person name="Wu L."/>
            <person name="Ma J."/>
        </authorList>
    </citation>
    <scope>NUCLEOTIDE SEQUENCE [LARGE SCALE GENOMIC DNA]</scope>
    <source>
        <strain evidence="1 2">JCM 11896</strain>
    </source>
</reference>
<comment type="caution">
    <text evidence="1">The sequence shown here is derived from an EMBL/GenBank/DDBJ whole genome shotgun (WGS) entry which is preliminary data.</text>
</comment>
<accession>A0ABN1Y570</accession>
<proteinExistence type="predicted"/>
<sequence>MVAVMSISLPRSRSGVLRRSELLADGLSSGEIERLRRAGRILRLRRGRYRDPADGPVTAEAAHALAARAAVGDVAADAVFGHVTAAVLLGLPVWSVPLRRVHIIRARGGGGRIRPALHVHPAPLPAEDVVELGALRLTSPARTVADLARTLPEDRALVIADGALGLAGSSADDGVPRPGATTRSEIAAVLDRQPRSRGRSAAARVVDFADGRSGSPGESLSRLGMRRAGLPAPILQYPVPGTSYRCDFGWPDHGIVGEFDGRGKYGRLVGPDADPETAGRLVWREKRREDRIRATGLIVVRWTWPDIGAPGPHGMVGLLHEALR</sequence>
<dbReference type="EMBL" id="BAAAJK010000033">
    <property type="protein sequence ID" value="GAA1396633.1"/>
    <property type="molecule type" value="Genomic_DNA"/>
</dbReference>